<comment type="similarity">
    <text evidence="2 10">Belongs to the zinc-containing alcohol dehydrogenase family.</text>
</comment>
<dbReference type="KEGG" id="pas:Pars_0396"/>
<dbReference type="EC" id="1.1.1.103" evidence="9"/>
<dbReference type="InterPro" id="IPR020843">
    <property type="entry name" value="ER"/>
</dbReference>
<keyword evidence="3 10" id="KW-0479">Metal-binding</keyword>
<dbReference type="STRING" id="340102.Pars_0396"/>
<dbReference type="Gene3D" id="3.90.180.10">
    <property type="entry name" value="Medium-chain alcohol dehydrogenases, catalytic domain"/>
    <property type="match status" value="1"/>
</dbReference>
<dbReference type="InterPro" id="IPR036291">
    <property type="entry name" value="NAD(P)-bd_dom_sf"/>
</dbReference>
<dbReference type="InterPro" id="IPR011032">
    <property type="entry name" value="GroES-like_sf"/>
</dbReference>
<evidence type="ECO:0000256" key="6">
    <source>
        <dbReference type="ARBA" id="ARBA00023027"/>
    </source>
</evidence>
<dbReference type="InterPro" id="IPR013149">
    <property type="entry name" value="ADH-like_C"/>
</dbReference>
<comment type="catalytic activity">
    <reaction evidence="7">
        <text>L-threonine + NAD(+) = (2S)-2-amino-3-oxobutanoate + NADH + H(+)</text>
        <dbReference type="Rhea" id="RHEA:13161"/>
        <dbReference type="ChEBI" id="CHEBI:15378"/>
        <dbReference type="ChEBI" id="CHEBI:57540"/>
        <dbReference type="ChEBI" id="CHEBI:57926"/>
        <dbReference type="ChEBI" id="CHEBI:57945"/>
        <dbReference type="ChEBI" id="CHEBI:78948"/>
        <dbReference type="EC" id="1.1.1.103"/>
    </reaction>
</comment>
<dbReference type="PANTHER" id="PTHR42940:SF8">
    <property type="entry name" value="VACUOLAR PROTEIN SORTING-ASSOCIATED PROTEIN 11"/>
    <property type="match status" value="1"/>
</dbReference>
<dbReference type="AlphaFoldDB" id="A4WHY1"/>
<dbReference type="PhylomeDB" id="A4WHY1"/>
<sequence>MKIPVKIKAAVYKSPGQPLELSEIPTPTPGEGEVLIKVAATGVCHSDLHVLDGEMIPPPEGFILGHEVSGWVVEFGPRCENPHGLSPGDPVVVSWIIPCGKCYWCVRGQENYCPYAAARMPGLVGINGGHAEYMTVPETAIYPIPKGLDVHNAAVISCAYGTAYRALKEAGVGPGTSLVVVGAGGVGLAAVELAVALGAYPIVAVDVREAALKKAQEVGASHVINAAERNAIGAIREALPQGTDVVYETKPNPDLKIALEVVRRGGTIVVTGLGASTIEIPAMHLVMNGIRIVGSLGYKPRTDIPELLALAAVGKIKPEKIISHRYKPENINEAYNNLRQGKHHRALIIWNP</sequence>
<dbReference type="GO" id="GO:0004022">
    <property type="term" value="F:alcohol dehydrogenase (NAD+) activity"/>
    <property type="evidence" value="ECO:0007669"/>
    <property type="project" value="TreeGrafter"/>
</dbReference>
<dbReference type="Gene3D" id="3.40.50.720">
    <property type="entry name" value="NAD(P)-binding Rossmann-like Domain"/>
    <property type="match status" value="1"/>
</dbReference>
<evidence type="ECO:0000256" key="5">
    <source>
        <dbReference type="ARBA" id="ARBA00023002"/>
    </source>
</evidence>
<dbReference type="InterPro" id="IPR013154">
    <property type="entry name" value="ADH-like_N"/>
</dbReference>
<evidence type="ECO:0000259" key="11">
    <source>
        <dbReference type="SMART" id="SM00829"/>
    </source>
</evidence>
<evidence type="ECO:0000313" key="12">
    <source>
        <dbReference type="EMBL" id="ABP49998.1"/>
    </source>
</evidence>
<dbReference type="EMBL" id="CP000660">
    <property type="protein sequence ID" value="ABP49998.1"/>
    <property type="molecule type" value="Genomic_DNA"/>
</dbReference>
<dbReference type="PROSITE" id="PS00059">
    <property type="entry name" value="ADH_ZINC"/>
    <property type="match status" value="1"/>
</dbReference>
<dbReference type="GO" id="GO:0070403">
    <property type="term" value="F:NAD+ binding"/>
    <property type="evidence" value="ECO:0007669"/>
    <property type="project" value="UniProtKB-ARBA"/>
</dbReference>
<evidence type="ECO:0000256" key="10">
    <source>
        <dbReference type="RuleBase" id="RU361277"/>
    </source>
</evidence>
<dbReference type="OrthoDB" id="73567at2157"/>
<organism evidence="12 13">
    <name type="scientific">Pyrobaculum arsenaticum (strain DSM 13514 / JCM 11321 / PZ6)</name>
    <dbReference type="NCBI Taxonomy" id="340102"/>
    <lineage>
        <taxon>Archaea</taxon>
        <taxon>Thermoproteota</taxon>
        <taxon>Thermoprotei</taxon>
        <taxon>Thermoproteales</taxon>
        <taxon>Thermoproteaceae</taxon>
        <taxon>Pyrobaculum</taxon>
    </lineage>
</organism>
<evidence type="ECO:0000256" key="4">
    <source>
        <dbReference type="ARBA" id="ARBA00022833"/>
    </source>
</evidence>
<dbReference type="SUPFAM" id="SSF51735">
    <property type="entry name" value="NAD(P)-binding Rossmann-fold domains"/>
    <property type="match status" value="1"/>
</dbReference>
<dbReference type="PANTHER" id="PTHR42940">
    <property type="entry name" value="ALCOHOL DEHYDROGENASE 1-RELATED"/>
    <property type="match status" value="1"/>
</dbReference>
<dbReference type="GO" id="GO:0016597">
    <property type="term" value="F:amino acid binding"/>
    <property type="evidence" value="ECO:0007669"/>
    <property type="project" value="UniProtKB-ARBA"/>
</dbReference>
<keyword evidence="5 12" id="KW-0560">Oxidoreductase</keyword>
<dbReference type="GO" id="GO:0005737">
    <property type="term" value="C:cytoplasm"/>
    <property type="evidence" value="ECO:0007669"/>
    <property type="project" value="TreeGrafter"/>
</dbReference>
<keyword evidence="4 10" id="KW-0862">Zinc</keyword>
<dbReference type="InterPro" id="IPR002328">
    <property type="entry name" value="ADH_Zn_CS"/>
</dbReference>
<protein>
    <recommendedName>
        <fullName evidence="9">L-threonine 3-dehydrogenase</fullName>
        <ecNumber evidence="9">1.1.1.103</ecNumber>
    </recommendedName>
</protein>
<dbReference type="HOGENOM" id="CLU_026673_11_2_2"/>
<evidence type="ECO:0000313" key="13">
    <source>
        <dbReference type="Proteomes" id="UP000001567"/>
    </source>
</evidence>
<dbReference type="FunFam" id="3.40.50.720:FF:000068">
    <property type="entry name" value="Sorbitol dehydrogenase"/>
    <property type="match status" value="1"/>
</dbReference>
<evidence type="ECO:0000256" key="8">
    <source>
        <dbReference type="ARBA" id="ARBA00060557"/>
    </source>
</evidence>
<dbReference type="Pfam" id="PF00107">
    <property type="entry name" value="ADH_zinc_N"/>
    <property type="match status" value="1"/>
</dbReference>
<evidence type="ECO:0000256" key="2">
    <source>
        <dbReference type="ARBA" id="ARBA00008072"/>
    </source>
</evidence>
<feature type="domain" description="Enoyl reductase (ER)" evidence="11">
    <location>
        <begin position="16"/>
        <end position="348"/>
    </location>
</feature>
<dbReference type="GO" id="GO:0006566">
    <property type="term" value="P:threonine metabolic process"/>
    <property type="evidence" value="ECO:0007669"/>
    <property type="project" value="UniProtKB-ARBA"/>
</dbReference>
<dbReference type="Proteomes" id="UP000001567">
    <property type="component" value="Chromosome"/>
</dbReference>
<dbReference type="SUPFAM" id="SSF50129">
    <property type="entry name" value="GroES-like"/>
    <property type="match status" value="1"/>
</dbReference>
<dbReference type="SMART" id="SM00829">
    <property type="entry name" value="PKS_ER"/>
    <property type="match status" value="1"/>
</dbReference>
<keyword evidence="6" id="KW-0520">NAD</keyword>
<comment type="cofactor">
    <cofactor evidence="1 10">
        <name>Zn(2+)</name>
        <dbReference type="ChEBI" id="CHEBI:29105"/>
    </cofactor>
</comment>
<comment type="pathway">
    <text evidence="8">Amino-acid degradation; L-threonine degradation via oxydo-reductase pathway; glycine from L-threonine: step 1/2.</text>
</comment>
<accession>A4WHY1</accession>
<dbReference type="Pfam" id="PF08240">
    <property type="entry name" value="ADH_N"/>
    <property type="match status" value="1"/>
</dbReference>
<proteinExistence type="inferred from homology"/>
<name>A4WHY1_PYRAR</name>
<reference evidence="12 13" key="1">
    <citation type="submission" date="2007-04" db="EMBL/GenBank/DDBJ databases">
        <title>Complete sequence of Pyrobaculum arsenaticum DSM 13514.</title>
        <authorList>
            <consortium name="US DOE Joint Genome Institute"/>
            <person name="Copeland A."/>
            <person name="Lucas S."/>
            <person name="Lapidus A."/>
            <person name="Barry K."/>
            <person name="Glavina del Rio T."/>
            <person name="Dalin E."/>
            <person name="Tice H."/>
            <person name="Pitluck S."/>
            <person name="Chain P."/>
            <person name="Malfatti S."/>
            <person name="Shin M."/>
            <person name="Vergez L."/>
            <person name="Schmutz J."/>
            <person name="Larimer F."/>
            <person name="Land M."/>
            <person name="Hauser L."/>
            <person name="Kyrpides N."/>
            <person name="Mikhailova N."/>
            <person name="Cozen A.E."/>
            <person name="Fitz-Gibbon S.T."/>
            <person name="House C.H."/>
            <person name="Saltikov C."/>
            <person name="Lowe T.M."/>
            <person name="Richardson P."/>
        </authorList>
    </citation>
    <scope>NUCLEOTIDE SEQUENCE [LARGE SCALE GENOMIC DNA]</scope>
    <source>
        <strain evidence="13">ATCC 700994 / DSM 13514 / JCM 11321 / PZ6</strain>
    </source>
</reference>
<dbReference type="GO" id="GO:0051289">
    <property type="term" value="P:protein homotetramerization"/>
    <property type="evidence" value="ECO:0007669"/>
    <property type="project" value="UniProtKB-ARBA"/>
</dbReference>
<evidence type="ECO:0000256" key="3">
    <source>
        <dbReference type="ARBA" id="ARBA00022723"/>
    </source>
</evidence>
<dbReference type="GO" id="GO:0008743">
    <property type="term" value="F:L-threonine 3-dehydrogenase activity"/>
    <property type="evidence" value="ECO:0007669"/>
    <property type="project" value="UniProtKB-EC"/>
</dbReference>
<dbReference type="GO" id="GO:0008270">
    <property type="term" value="F:zinc ion binding"/>
    <property type="evidence" value="ECO:0007669"/>
    <property type="project" value="InterPro"/>
</dbReference>
<evidence type="ECO:0000256" key="1">
    <source>
        <dbReference type="ARBA" id="ARBA00001947"/>
    </source>
</evidence>
<gene>
    <name evidence="12" type="ordered locus">Pars_0396</name>
</gene>
<evidence type="ECO:0000256" key="9">
    <source>
        <dbReference type="ARBA" id="ARBA00066604"/>
    </source>
</evidence>
<evidence type="ECO:0000256" key="7">
    <source>
        <dbReference type="ARBA" id="ARBA00050613"/>
    </source>
</evidence>